<dbReference type="AlphaFoldDB" id="A0A1I7B4E2"/>
<dbReference type="OrthoDB" id="3564926at2"/>
<accession>A0A1I7B4E2</accession>
<gene>
    <name evidence="3" type="ORF">SAMN05660657_03258</name>
</gene>
<dbReference type="RefSeq" id="WP_093580796.1">
    <property type="nucleotide sequence ID" value="NZ_FPBA01000012.1"/>
</dbReference>
<keyword evidence="4" id="KW-1185">Reference proteome</keyword>
<dbReference type="Gene3D" id="3.30.300.30">
    <property type="match status" value="1"/>
</dbReference>
<dbReference type="GO" id="GO:0006631">
    <property type="term" value="P:fatty acid metabolic process"/>
    <property type="evidence" value="ECO:0007669"/>
    <property type="project" value="TreeGrafter"/>
</dbReference>
<dbReference type="Pfam" id="PF00501">
    <property type="entry name" value="AMP-binding"/>
    <property type="match status" value="1"/>
</dbReference>
<dbReference type="STRING" id="1296565.SAMN05660657_03258"/>
<dbReference type="Proteomes" id="UP000199546">
    <property type="component" value="Unassembled WGS sequence"/>
</dbReference>
<dbReference type="PANTHER" id="PTHR43201:SF32">
    <property type="entry name" value="2-SUCCINYLBENZOATE--COA LIGASE, CHLOROPLASTIC_PEROXISOMAL"/>
    <property type="match status" value="1"/>
</dbReference>
<dbReference type="Pfam" id="PF13193">
    <property type="entry name" value="AMP-binding_C"/>
    <property type="match status" value="1"/>
</dbReference>
<dbReference type="Gene3D" id="3.40.50.12780">
    <property type="entry name" value="N-terminal domain of ligase-like"/>
    <property type="match status" value="1"/>
</dbReference>
<protein>
    <submittedName>
        <fullName evidence="3">Acyl-CoA synthetase (AMP-forming)/AMP-acid ligase II</fullName>
    </submittedName>
</protein>
<dbReference type="EMBL" id="FPBA01000012">
    <property type="protein sequence ID" value="SFT82021.1"/>
    <property type="molecule type" value="Genomic_DNA"/>
</dbReference>
<evidence type="ECO:0000313" key="4">
    <source>
        <dbReference type="Proteomes" id="UP000199546"/>
    </source>
</evidence>
<dbReference type="GO" id="GO:0031956">
    <property type="term" value="F:medium-chain fatty acid-CoA ligase activity"/>
    <property type="evidence" value="ECO:0007669"/>
    <property type="project" value="TreeGrafter"/>
</dbReference>
<feature type="domain" description="AMP-binding enzyme C-terminal" evidence="2">
    <location>
        <begin position="411"/>
        <end position="486"/>
    </location>
</feature>
<reference evidence="4" key="1">
    <citation type="submission" date="2016-10" db="EMBL/GenBank/DDBJ databases">
        <authorList>
            <person name="Varghese N."/>
            <person name="Submissions S."/>
        </authorList>
    </citation>
    <scope>NUCLEOTIDE SEQUENCE [LARGE SCALE GENOMIC DNA]</scope>
    <source>
        <strain evidence="4">DSM 46136</strain>
    </source>
</reference>
<dbReference type="InterPro" id="IPR000873">
    <property type="entry name" value="AMP-dep_synth/lig_dom"/>
</dbReference>
<proteinExistence type="predicted"/>
<dbReference type="SUPFAM" id="SSF56801">
    <property type="entry name" value="Acetyl-CoA synthetase-like"/>
    <property type="match status" value="1"/>
</dbReference>
<dbReference type="PANTHER" id="PTHR43201">
    <property type="entry name" value="ACYL-COA SYNTHETASE"/>
    <property type="match status" value="1"/>
</dbReference>
<dbReference type="InterPro" id="IPR042099">
    <property type="entry name" value="ANL_N_sf"/>
</dbReference>
<evidence type="ECO:0000259" key="1">
    <source>
        <dbReference type="Pfam" id="PF00501"/>
    </source>
</evidence>
<sequence>MNIAMLAEIAADAGGDRVVLGDPERGVTYAQLYDRARRAARVLRESSADTVAMIGVNSELFPVALFGAALADRPFSPLNYRWADADLAAAVRRLAPVVVLVDDEFLPRFESLAGEPGVQLVARSLFLAAVADAAPIEAGAEEPANPAVLLFTSGTSGSPKVAVLGHDNLSSYILGSVELMAAEEGDAQLSSLPPYHVGGIANLLSTLFSGRRIVQLPAFDARTWIDAVRALRVTHATVVPTMVARIVDLLAEDGGGLPSLRHLSYGGGRMPLPVLERAMALLPETGFVNGYGLTETSSSITVLGPDDHRLALTSDDPAVRARLGSVGRALPTVELSVRDADGEPVAPGVTGELWVRGEQVSGRYVGTESGAAGGWFRTKDAARIDEEGYVFVEGRLDDVIVRGGENISPGEVEDALLEHPDVADAGVVGLPDDDWGERVVAAVVPVEGRTPDPGELQEWVRGKLRSSKTPSSIALVDMLPYNDNGKLVRRLLRASLQGTAGA</sequence>
<organism evidence="3 4">
    <name type="scientific">Geodermatophilus amargosae</name>
    <dbReference type="NCBI Taxonomy" id="1296565"/>
    <lineage>
        <taxon>Bacteria</taxon>
        <taxon>Bacillati</taxon>
        <taxon>Actinomycetota</taxon>
        <taxon>Actinomycetes</taxon>
        <taxon>Geodermatophilales</taxon>
        <taxon>Geodermatophilaceae</taxon>
        <taxon>Geodermatophilus</taxon>
    </lineage>
</organism>
<keyword evidence="3" id="KW-0436">Ligase</keyword>
<name>A0A1I7B4E2_9ACTN</name>
<evidence type="ECO:0000313" key="3">
    <source>
        <dbReference type="EMBL" id="SFT82021.1"/>
    </source>
</evidence>
<dbReference type="PROSITE" id="PS00455">
    <property type="entry name" value="AMP_BINDING"/>
    <property type="match status" value="1"/>
</dbReference>
<feature type="domain" description="AMP-dependent synthetase/ligase" evidence="1">
    <location>
        <begin position="10"/>
        <end position="364"/>
    </location>
</feature>
<evidence type="ECO:0000259" key="2">
    <source>
        <dbReference type="Pfam" id="PF13193"/>
    </source>
</evidence>
<dbReference type="InterPro" id="IPR025110">
    <property type="entry name" value="AMP-bd_C"/>
</dbReference>
<dbReference type="InterPro" id="IPR045851">
    <property type="entry name" value="AMP-bd_C_sf"/>
</dbReference>
<dbReference type="InterPro" id="IPR020845">
    <property type="entry name" value="AMP-binding_CS"/>
</dbReference>